<protein>
    <submittedName>
        <fullName evidence="1">Uncharacterized protein</fullName>
    </submittedName>
</protein>
<keyword evidence="2" id="KW-1185">Reference proteome</keyword>
<dbReference type="Proteomes" id="UP001064489">
    <property type="component" value="Chromosome 13"/>
</dbReference>
<organism evidence="1 2">
    <name type="scientific">Acer negundo</name>
    <name type="common">Box elder</name>
    <dbReference type="NCBI Taxonomy" id="4023"/>
    <lineage>
        <taxon>Eukaryota</taxon>
        <taxon>Viridiplantae</taxon>
        <taxon>Streptophyta</taxon>
        <taxon>Embryophyta</taxon>
        <taxon>Tracheophyta</taxon>
        <taxon>Spermatophyta</taxon>
        <taxon>Magnoliopsida</taxon>
        <taxon>eudicotyledons</taxon>
        <taxon>Gunneridae</taxon>
        <taxon>Pentapetalae</taxon>
        <taxon>rosids</taxon>
        <taxon>malvids</taxon>
        <taxon>Sapindales</taxon>
        <taxon>Sapindaceae</taxon>
        <taxon>Hippocastanoideae</taxon>
        <taxon>Acereae</taxon>
        <taxon>Acer</taxon>
    </lineage>
</organism>
<evidence type="ECO:0000313" key="1">
    <source>
        <dbReference type="EMBL" id="KAI9198274.1"/>
    </source>
</evidence>
<dbReference type="EMBL" id="JAJSOW010000002">
    <property type="protein sequence ID" value="KAI9198274.1"/>
    <property type="molecule type" value="Genomic_DNA"/>
</dbReference>
<sequence>MDVVSSWFAEEESPENDSVRMKFIGMISPCFTYSCNLPLRTSSSTWSLGNCNSLFRNRDLGGICIGVSSSSYLGDYASAQVLETGDFCQRFRRFYPAGRTNVFAAGRTSAEGILDEATLECSTAEEESMDSTKETLGTPGGILEVHTAFGFHPGKEGIVSSHYWTRFDISFCFDSGCRPNFKGPSERRSMDIRYPNDQADSGSVDKVFLGGLHGHRMKGMNHVRDMILGFNTATNND</sequence>
<accession>A0AAD5P584</accession>
<evidence type="ECO:0000313" key="2">
    <source>
        <dbReference type="Proteomes" id="UP001064489"/>
    </source>
</evidence>
<reference evidence="1 2" key="1">
    <citation type="journal article" date="2022" name="Plant J.">
        <title>Strategies of tolerance reflected in two North American maple genomes.</title>
        <authorList>
            <person name="McEvoy S.L."/>
            <person name="Sezen U.U."/>
            <person name="Trouern-Trend A."/>
            <person name="McMahon S.M."/>
            <person name="Schaberg P.G."/>
            <person name="Yang J."/>
            <person name="Wegrzyn J.L."/>
            <person name="Swenson N.G."/>
        </authorList>
    </citation>
    <scope>NUCLEOTIDE SEQUENCE [LARGE SCALE GENOMIC DNA]</scope>
    <source>
        <strain evidence="1">91603</strain>
    </source>
</reference>
<dbReference type="AlphaFoldDB" id="A0AAD5P584"/>
<gene>
    <name evidence="1" type="ORF">LWI28_012869</name>
</gene>
<comment type="caution">
    <text evidence="1">The sequence shown here is derived from an EMBL/GenBank/DDBJ whole genome shotgun (WGS) entry which is preliminary data.</text>
</comment>
<name>A0AAD5P584_ACENE</name>
<proteinExistence type="predicted"/>